<dbReference type="EMBL" id="CAEZVA010000009">
    <property type="protein sequence ID" value="CAB4609763.1"/>
    <property type="molecule type" value="Genomic_DNA"/>
</dbReference>
<evidence type="ECO:0000313" key="1">
    <source>
        <dbReference type="EMBL" id="CAB4609763.1"/>
    </source>
</evidence>
<dbReference type="NCBIfam" id="TIGR03843">
    <property type="entry name" value="SCO1664 family protein"/>
    <property type="match status" value="1"/>
</dbReference>
<name>A0A6J6HB91_9ZZZZ</name>
<proteinExistence type="predicted"/>
<gene>
    <name evidence="1" type="ORF">UFOPK1894_00218</name>
</gene>
<protein>
    <submittedName>
        <fullName evidence="1">Unannotated protein</fullName>
    </submittedName>
</protein>
<dbReference type="AlphaFoldDB" id="A0A6J6HB91"/>
<organism evidence="1">
    <name type="scientific">freshwater metagenome</name>
    <dbReference type="NCBI Taxonomy" id="449393"/>
    <lineage>
        <taxon>unclassified sequences</taxon>
        <taxon>metagenomes</taxon>
        <taxon>ecological metagenomes</taxon>
    </lineage>
</organism>
<accession>A0A6J6HB91</accession>
<reference evidence="1" key="1">
    <citation type="submission" date="2020-05" db="EMBL/GenBank/DDBJ databases">
        <authorList>
            <person name="Chiriac C."/>
            <person name="Salcher M."/>
            <person name="Ghai R."/>
            <person name="Kavagutti S V."/>
        </authorList>
    </citation>
    <scope>NUCLEOTIDE SEQUENCE</scope>
</reference>
<dbReference type="InterPro" id="IPR022292">
    <property type="entry name" value="CHP03843"/>
</dbReference>
<sequence length="231" mass="26013">MNTSSETLSIGDIKVIGRLIDASNATFMGEIVSPNSSIKVIYKPIAGEKPLWDFQEGNLAFREYCAFLVSELAHFNIVPATILRDGPFGLGMVQQWIEIDKTVDVVEFGQSEDSQLRKLALFDSIINNTDRKYGHLLIDSDEKLFGCDHGVSFHSQNKLRTVIWQFAGEKFTTEEMALLERTREVDFDGIFENYLTDIEISAFSDRINTLIASGTFPLPSDEWPAIPWPPV</sequence>